<dbReference type="RefSeq" id="WP_229484259.1">
    <property type="nucleotide sequence ID" value="NZ_JAIVFQ010000009.1"/>
</dbReference>
<accession>A0ABS8I5L0</accession>
<dbReference type="EMBL" id="JAIVFQ010000009">
    <property type="protein sequence ID" value="MCC5599400.1"/>
    <property type="molecule type" value="Genomic_DNA"/>
</dbReference>
<reference evidence="5 6" key="1">
    <citation type="journal article" date="2021" name="Microorganisms">
        <title>Genome Evolution of Filamentous Cyanobacterium Nostoc Species: From Facultative Symbiosis to Free Living.</title>
        <authorList>
            <person name="Huo D."/>
            <person name="Li H."/>
            <person name="Cai F."/>
            <person name="Guo X."/>
            <person name="Qiao Z."/>
            <person name="Wang W."/>
            <person name="Yu G."/>
            <person name="Li R."/>
        </authorList>
    </citation>
    <scope>NUCLEOTIDE SEQUENCE [LARGE SCALE GENOMIC DNA]</scope>
    <source>
        <strain evidence="5 6">CHAB 5714</strain>
    </source>
</reference>
<dbReference type="Proteomes" id="UP001199525">
    <property type="component" value="Unassembled WGS sequence"/>
</dbReference>
<dbReference type="InterPro" id="IPR011990">
    <property type="entry name" value="TPR-like_helical_dom_sf"/>
</dbReference>
<dbReference type="InterPro" id="IPR019734">
    <property type="entry name" value="TPR_rpt"/>
</dbReference>
<keyword evidence="6" id="KW-1185">Reference proteome</keyword>
<sequence>MADFAEQLELLLTEVAKKLKDEPQANSKQLVAYFKAVLLENSELASAASRMIQINQDNAKSFQTLVEGGIAQVGVHYHVDKDTLKDVLNTFIQEQKPRLVGIPQNLPRICIQKFVGREKELEILHQKLQEKNQVAICAIAGMGGVGKTELALQYAHYHCQHNTYPGGICWLQGRDVEVGNQIVAFARTQLGLQLPDVIDLENQVSYCWRHWQEGEVLLVLDDVNYFEKVKPYLPPQSSRFKVLITTRLQLVELPQPLTLDVLEEEAALDLLQQCIGKEKILQELANAKKLCQRLGNLPLALQLVGRYVKKQKLSLEKMLERLEGICLRHKSLDKDDNDRTFTLNIKRGVAAAFELSWDELTNEGKQLGYLLSLFALAPIPWFLVESVKTVQDTDDLGDARVNLEDFHFLQGDQTYHLHQLIREFFQEKFFQEKLVQPEQVNELQHSFCQAMIAVAQKVSESPTQHDIQAIAPAIPHVTEIVKNRTILISNIFLTDEDFCLIFVGIGRFYTAQGLYKEAALCYQNYLSNAIERFGEESLEVASSQNSLANVYKDLGHYDDAKIYYQQALNLTINRLGDNHLDVATIMNNLALLYSQQNNNTQQERYNLSVYRETEERYLKARRLFRKALKIRKFRLREDHPLVAQSLNHLGTLYAGLAHYSWQYSSYTQKAERLLQKAFEIRKNTINTEHPDIAESLNNLACLYTKMYRYSEAESLFFQSLALNQSLLGETHPVVALGLWNLGELYVAQHQYNGARDLFQKSLEILQNCLGNDHPLVISACKLLEDLRYRM</sequence>
<evidence type="ECO:0000259" key="4">
    <source>
        <dbReference type="Pfam" id="PF00931"/>
    </source>
</evidence>
<dbReference type="InterPro" id="IPR042197">
    <property type="entry name" value="Apaf_helical"/>
</dbReference>
<dbReference type="PROSITE" id="PS50005">
    <property type="entry name" value="TPR"/>
    <property type="match status" value="3"/>
</dbReference>
<dbReference type="SMART" id="SM00028">
    <property type="entry name" value="TPR"/>
    <property type="match status" value="4"/>
</dbReference>
<dbReference type="Pfam" id="PF13424">
    <property type="entry name" value="TPR_12"/>
    <property type="match status" value="2"/>
</dbReference>
<dbReference type="InterPro" id="IPR027417">
    <property type="entry name" value="P-loop_NTPase"/>
</dbReference>
<organism evidence="5 6">
    <name type="scientific">Nostoc favosum CHAB5714</name>
    <dbReference type="NCBI Taxonomy" id="2780399"/>
    <lineage>
        <taxon>Bacteria</taxon>
        <taxon>Bacillati</taxon>
        <taxon>Cyanobacteriota</taxon>
        <taxon>Cyanophyceae</taxon>
        <taxon>Nostocales</taxon>
        <taxon>Nostocaceae</taxon>
        <taxon>Nostoc</taxon>
        <taxon>Nostoc favosum</taxon>
    </lineage>
</organism>
<evidence type="ECO:0000256" key="2">
    <source>
        <dbReference type="ARBA" id="ARBA00022803"/>
    </source>
</evidence>
<protein>
    <submittedName>
        <fullName evidence="5">Tetratricopeptide repeat protein</fullName>
    </submittedName>
</protein>
<dbReference type="PRINTS" id="PR00364">
    <property type="entry name" value="DISEASERSIST"/>
</dbReference>
<keyword evidence="1" id="KW-0677">Repeat</keyword>
<keyword evidence="2 3" id="KW-0802">TPR repeat</keyword>
<proteinExistence type="predicted"/>
<feature type="repeat" description="TPR" evidence="3">
    <location>
        <begin position="693"/>
        <end position="726"/>
    </location>
</feature>
<dbReference type="Gene3D" id="1.25.40.10">
    <property type="entry name" value="Tetratricopeptide repeat domain"/>
    <property type="match status" value="3"/>
</dbReference>
<feature type="repeat" description="TPR" evidence="3">
    <location>
        <begin position="541"/>
        <end position="574"/>
    </location>
</feature>
<feature type="domain" description="NB-ARC" evidence="4">
    <location>
        <begin position="118"/>
        <end position="278"/>
    </location>
</feature>
<dbReference type="SUPFAM" id="SSF48452">
    <property type="entry name" value="TPR-like"/>
    <property type="match status" value="2"/>
</dbReference>
<dbReference type="Gene3D" id="3.40.50.300">
    <property type="entry name" value="P-loop containing nucleotide triphosphate hydrolases"/>
    <property type="match status" value="1"/>
</dbReference>
<comment type="caution">
    <text evidence="5">The sequence shown here is derived from an EMBL/GenBank/DDBJ whole genome shotgun (WGS) entry which is preliminary data.</text>
</comment>
<dbReference type="PANTHER" id="PTHR45641:SF19">
    <property type="entry name" value="NEPHROCYSTIN-3"/>
    <property type="match status" value="1"/>
</dbReference>
<feature type="repeat" description="TPR" evidence="3">
    <location>
        <begin position="735"/>
        <end position="768"/>
    </location>
</feature>
<dbReference type="Gene3D" id="1.10.8.430">
    <property type="entry name" value="Helical domain of apoptotic protease-activating factors"/>
    <property type="match status" value="1"/>
</dbReference>
<evidence type="ECO:0000313" key="6">
    <source>
        <dbReference type="Proteomes" id="UP001199525"/>
    </source>
</evidence>
<dbReference type="SUPFAM" id="SSF52540">
    <property type="entry name" value="P-loop containing nucleoside triphosphate hydrolases"/>
    <property type="match status" value="1"/>
</dbReference>
<gene>
    <name evidence="5" type="ORF">LC586_09250</name>
</gene>
<evidence type="ECO:0000313" key="5">
    <source>
        <dbReference type="EMBL" id="MCC5599400.1"/>
    </source>
</evidence>
<evidence type="ECO:0000256" key="1">
    <source>
        <dbReference type="ARBA" id="ARBA00022737"/>
    </source>
</evidence>
<dbReference type="Pfam" id="PF00931">
    <property type="entry name" value="NB-ARC"/>
    <property type="match status" value="1"/>
</dbReference>
<evidence type="ECO:0000256" key="3">
    <source>
        <dbReference type="PROSITE-ProRule" id="PRU00339"/>
    </source>
</evidence>
<dbReference type="PANTHER" id="PTHR45641">
    <property type="entry name" value="TETRATRICOPEPTIDE REPEAT PROTEIN (AFU_ORTHOLOGUE AFUA_6G03870)"/>
    <property type="match status" value="1"/>
</dbReference>
<dbReference type="InterPro" id="IPR002182">
    <property type="entry name" value="NB-ARC"/>
</dbReference>
<name>A0ABS8I5L0_9NOSO</name>